<organism evidence="11 12">
    <name type="scientific">Thermoanaerobaculum aquaticum</name>
    <dbReference type="NCBI Taxonomy" id="1312852"/>
    <lineage>
        <taxon>Bacteria</taxon>
        <taxon>Pseudomonadati</taxon>
        <taxon>Acidobacteriota</taxon>
        <taxon>Thermoanaerobaculia</taxon>
        <taxon>Thermoanaerobaculales</taxon>
        <taxon>Thermoanaerobaculaceae</taxon>
        <taxon>Thermoanaerobaculum</taxon>
    </lineage>
</organism>
<comment type="pathway">
    <text evidence="3 9">Amino-acid biosynthesis; L-histidine biosynthesis; L-histidine from 5-phospho-alpha-D-ribose 1-diphosphate: step 4/9.</text>
</comment>
<dbReference type="SUPFAM" id="SSF51366">
    <property type="entry name" value="Ribulose-phoshate binding barrel"/>
    <property type="match status" value="1"/>
</dbReference>
<comment type="caution">
    <text evidence="11">The sequence shown here is derived from an EMBL/GenBank/DDBJ whole genome shotgun (WGS) entry which is preliminary data.</text>
</comment>
<dbReference type="GO" id="GO:0005737">
    <property type="term" value="C:cytoplasm"/>
    <property type="evidence" value="ECO:0007669"/>
    <property type="project" value="UniProtKB-SubCell"/>
</dbReference>
<evidence type="ECO:0000256" key="10">
    <source>
        <dbReference type="RuleBase" id="RU003657"/>
    </source>
</evidence>
<comment type="similarity">
    <text evidence="4 9 10">Belongs to the HisA/HisF family.</text>
</comment>
<comment type="catalytic activity">
    <reaction evidence="1 9">
        <text>1-(5-phospho-beta-D-ribosyl)-5-[(5-phospho-beta-D-ribosylamino)methylideneamino]imidazole-4-carboxamide = 5-[(5-phospho-1-deoxy-D-ribulos-1-ylimino)methylamino]-1-(5-phospho-beta-D-ribosyl)imidazole-4-carboxamide</text>
        <dbReference type="Rhea" id="RHEA:15469"/>
        <dbReference type="ChEBI" id="CHEBI:58435"/>
        <dbReference type="ChEBI" id="CHEBI:58525"/>
        <dbReference type="EC" id="5.3.1.16"/>
    </reaction>
</comment>
<keyword evidence="12" id="KW-1185">Reference proteome</keyword>
<dbReference type="CDD" id="cd04732">
    <property type="entry name" value="HisA"/>
    <property type="match status" value="1"/>
</dbReference>
<dbReference type="OrthoDB" id="9807749at2"/>
<sequence>MSGNFRVWAAVDLLGGKAVRLRQGRPETAWVVSEDPVALAQRWQEGGVAGVHVVDLDAALGLGHNRPVVAALCRELSVPVQVGGGVRSAEAYRELRALGATRVVVGSLAVREPKTIQLLAAEDPEGLVVAADSRQGVVVTGGWAEASSWSPADFAREVRRLGCRHLLVTAVDLDGTGDGPDFPLLRRVLHAFGPGVLASGGVGRLEELRFLAAMARDGLEGVVVGTALATGQLTFADIAQVQGA</sequence>
<dbReference type="Proteomes" id="UP000027284">
    <property type="component" value="Unassembled WGS sequence"/>
</dbReference>
<dbReference type="InterPro" id="IPR011060">
    <property type="entry name" value="RibuloseP-bd_barrel"/>
</dbReference>
<dbReference type="GO" id="GO:0000162">
    <property type="term" value="P:L-tryptophan biosynthetic process"/>
    <property type="evidence" value="ECO:0007669"/>
    <property type="project" value="TreeGrafter"/>
</dbReference>
<keyword evidence="7 9" id="KW-0368">Histidine biosynthesis</keyword>
<dbReference type="InterPro" id="IPR044524">
    <property type="entry name" value="Isoase_HisA-like"/>
</dbReference>
<evidence type="ECO:0000256" key="6">
    <source>
        <dbReference type="ARBA" id="ARBA00022605"/>
    </source>
</evidence>
<evidence type="ECO:0000256" key="5">
    <source>
        <dbReference type="ARBA" id="ARBA00022490"/>
    </source>
</evidence>
<evidence type="ECO:0000313" key="12">
    <source>
        <dbReference type="Proteomes" id="UP000027284"/>
    </source>
</evidence>
<evidence type="ECO:0000256" key="9">
    <source>
        <dbReference type="HAMAP-Rule" id="MF_01014"/>
    </source>
</evidence>
<keyword evidence="8 9" id="KW-0413">Isomerase</keyword>
<dbReference type="GO" id="GO:0000105">
    <property type="term" value="P:L-histidine biosynthetic process"/>
    <property type="evidence" value="ECO:0007669"/>
    <property type="project" value="UniProtKB-UniRule"/>
</dbReference>
<dbReference type="EC" id="5.3.1.16" evidence="9"/>
<protein>
    <recommendedName>
        <fullName evidence="9">1-(5-phosphoribosyl)-5-[(5-phosphoribosylamino)methylideneamino] imidazole-4-carboxamide isomerase</fullName>
        <ecNumber evidence="9">5.3.1.16</ecNumber>
    </recommendedName>
    <alternativeName>
        <fullName evidence="9">Phosphoribosylformimino-5-aminoimidazole carboxamide ribotide isomerase</fullName>
    </alternativeName>
</protein>
<keyword evidence="5 9" id="KW-0963">Cytoplasm</keyword>
<dbReference type="STRING" id="1312852.EG19_08630"/>
<reference evidence="11 12" key="1">
    <citation type="submission" date="2014-04" db="EMBL/GenBank/DDBJ databases">
        <title>The Genome Sequence of Thermoanaerobaculum aquaticum MP-01, The First Cultivated Group 23 Acidobacterium.</title>
        <authorList>
            <person name="Stamps B.W."/>
            <person name="Losey N.A."/>
            <person name="Lawson P.A."/>
            <person name="Stevenson B.S."/>
        </authorList>
    </citation>
    <scope>NUCLEOTIDE SEQUENCE [LARGE SCALE GENOMIC DNA]</scope>
    <source>
        <strain evidence="11 12">MP-01</strain>
    </source>
</reference>
<feature type="active site" description="Proton donor" evidence="9">
    <location>
        <position position="132"/>
    </location>
</feature>
<dbReference type="EMBL" id="JMFG01000037">
    <property type="protein sequence ID" value="KDA52963.1"/>
    <property type="molecule type" value="Genomic_DNA"/>
</dbReference>
<evidence type="ECO:0000256" key="2">
    <source>
        <dbReference type="ARBA" id="ARBA00004496"/>
    </source>
</evidence>
<name>A0A062XQB0_9BACT</name>
<comment type="subcellular location">
    <subcellularLocation>
        <location evidence="2 9">Cytoplasm</location>
    </subcellularLocation>
</comment>
<evidence type="ECO:0000313" key="11">
    <source>
        <dbReference type="EMBL" id="KDA52963.1"/>
    </source>
</evidence>
<proteinExistence type="inferred from homology"/>
<accession>A0A062XQB0</accession>
<dbReference type="GO" id="GO:0003949">
    <property type="term" value="F:1-(5-phosphoribosyl)-5-[(5-phosphoribosylamino)methylideneamino]imidazole-4-carboxamide isomerase activity"/>
    <property type="evidence" value="ECO:0007669"/>
    <property type="project" value="UniProtKB-UniRule"/>
</dbReference>
<evidence type="ECO:0000256" key="3">
    <source>
        <dbReference type="ARBA" id="ARBA00005133"/>
    </source>
</evidence>
<dbReference type="AlphaFoldDB" id="A0A062XQB0"/>
<dbReference type="InterPro" id="IPR013785">
    <property type="entry name" value="Aldolase_TIM"/>
</dbReference>
<dbReference type="InterPro" id="IPR023016">
    <property type="entry name" value="HisA/PriA"/>
</dbReference>
<keyword evidence="6 9" id="KW-0028">Amino-acid biosynthesis</keyword>
<evidence type="ECO:0000256" key="4">
    <source>
        <dbReference type="ARBA" id="ARBA00009667"/>
    </source>
</evidence>
<dbReference type="InterPro" id="IPR006062">
    <property type="entry name" value="His_biosynth"/>
</dbReference>
<dbReference type="RefSeq" id="WP_038050454.1">
    <property type="nucleotide sequence ID" value="NZ_JMFG01000037.1"/>
</dbReference>
<dbReference type="PANTHER" id="PTHR43090:SF2">
    <property type="entry name" value="1-(5-PHOSPHORIBOSYL)-5-[(5-PHOSPHORIBOSYLAMINO)METHYLIDENEAMINO] IMIDAZOLE-4-CARBOXAMIDE ISOMERASE"/>
    <property type="match status" value="1"/>
</dbReference>
<evidence type="ECO:0000256" key="7">
    <source>
        <dbReference type="ARBA" id="ARBA00023102"/>
    </source>
</evidence>
<evidence type="ECO:0000256" key="8">
    <source>
        <dbReference type="ARBA" id="ARBA00023235"/>
    </source>
</evidence>
<dbReference type="UniPathway" id="UPA00031">
    <property type="reaction ID" value="UER00009"/>
</dbReference>
<feature type="active site" description="Proton acceptor" evidence="9">
    <location>
        <position position="12"/>
    </location>
</feature>
<dbReference type="Pfam" id="PF00977">
    <property type="entry name" value="His_biosynth"/>
    <property type="match status" value="1"/>
</dbReference>
<dbReference type="PANTHER" id="PTHR43090">
    <property type="entry name" value="1-(5-PHOSPHORIBOSYL)-5-[(5-PHOSPHORIBOSYLAMINO)METHYLIDENEAMINO] IMIDAZOLE-4-CARBOXAMIDE ISOMERASE"/>
    <property type="match status" value="1"/>
</dbReference>
<dbReference type="Gene3D" id="3.20.20.70">
    <property type="entry name" value="Aldolase class I"/>
    <property type="match status" value="1"/>
</dbReference>
<evidence type="ECO:0000256" key="1">
    <source>
        <dbReference type="ARBA" id="ARBA00000901"/>
    </source>
</evidence>
<dbReference type="HAMAP" id="MF_01014">
    <property type="entry name" value="HisA"/>
    <property type="match status" value="1"/>
</dbReference>
<gene>
    <name evidence="9" type="primary">hisA</name>
    <name evidence="11" type="ORF">EG19_08630</name>
</gene>